<feature type="region of interest" description="Disordered" evidence="1">
    <location>
        <begin position="1"/>
        <end position="64"/>
    </location>
</feature>
<comment type="caution">
    <text evidence="2">The sequence shown here is derived from an EMBL/GenBank/DDBJ whole genome shotgun (WGS) entry which is preliminary data.</text>
</comment>
<protein>
    <submittedName>
        <fullName evidence="2">Uncharacterized protein</fullName>
    </submittedName>
</protein>
<organism evidence="2 3">
    <name type="scientific">Diploptera punctata</name>
    <name type="common">Pacific beetle cockroach</name>
    <dbReference type="NCBI Taxonomy" id="6984"/>
    <lineage>
        <taxon>Eukaryota</taxon>
        <taxon>Metazoa</taxon>
        <taxon>Ecdysozoa</taxon>
        <taxon>Arthropoda</taxon>
        <taxon>Hexapoda</taxon>
        <taxon>Insecta</taxon>
        <taxon>Pterygota</taxon>
        <taxon>Neoptera</taxon>
        <taxon>Polyneoptera</taxon>
        <taxon>Dictyoptera</taxon>
        <taxon>Blattodea</taxon>
        <taxon>Blaberoidea</taxon>
        <taxon>Blaberidae</taxon>
        <taxon>Diplopterinae</taxon>
        <taxon>Diploptera</taxon>
    </lineage>
</organism>
<gene>
    <name evidence="2" type="ORF">L9F63_002534</name>
</gene>
<proteinExistence type="predicted"/>
<dbReference type="AlphaFoldDB" id="A0AAD7ZS14"/>
<evidence type="ECO:0000313" key="3">
    <source>
        <dbReference type="Proteomes" id="UP001233999"/>
    </source>
</evidence>
<feature type="compositionally biased region" description="Basic and acidic residues" evidence="1">
    <location>
        <begin position="12"/>
        <end position="40"/>
    </location>
</feature>
<feature type="compositionally biased region" description="Basic and acidic residues" evidence="1">
    <location>
        <begin position="47"/>
        <end position="58"/>
    </location>
</feature>
<dbReference type="EMBL" id="JASPKZ010007252">
    <property type="protein sequence ID" value="KAJ9585663.1"/>
    <property type="molecule type" value="Genomic_DNA"/>
</dbReference>
<name>A0AAD7ZS14_DIPPU</name>
<keyword evidence="3" id="KW-1185">Reference proteome</keyword>
<reference evidence="2" key="2">
    <citation type="submission" date="2023-05" db="EMBL/GenBank/DDBJ databases">
        <authorList>
            <person name="Fouks B."/>
        </authorList>
    </citation>
    <scope>NUCLEOTIDE SEQUENCE</scope>
    <source>
        <strain evidence="2">Stay&amp;Tobe</strain>
        <tissue evidence="2">Testes</tissue>
    </source>
</reference>
<reference evidence="2" key="1">
    <citation type="journal article" date="2023" name="IScience">
        <title>Live-bearing cockroach genome reveals convergent evolutionary mechanisms linked to viviparity in insects and beyond.</title>
        <authorList>
            <person name="Fouks B."/>
            <person name="Harrison M.C."/>
            <person name="Mikhailova A.A."/>
            <person name="Marchal E."/>
            <person name="English S."/>
            <person name="Carruthers M."/>
            <person name="Jennings E.C."/>
            <person name="Chiamaka E.L."/>
            <person name="Frigard R.A."/>
            <person name="Pippel M."/>
            <person name="Attardo G.M."/>
            <person name="Benoit J.B."/>
            <person name="Bornberg-Bauer E."/>
            <person name="Tobe S.S."/>
        </authorList>
    </citation>
    <scope>NUCLEOTIDE SEQUENCE</scope>
    <source>
        <strain evidence="2">Stay&amp;Tobe</strain>
    </source>
</reference>
<dbReference type="Proteomes" id="UP001233999">
    <property type="component" value="Unassembled WGS sequence"/>
</dbReference>
<accession>A0AAD7ZS14</accession>
<evidence type="ECO:0000313" key="2">
    <source>
        <dbReference type="EMBL" id="KAJ9585663.1"/>
    </source>
</evidence>
<sequence length="180" mass="20834">MPRMKKLPAENLRPDDEKEREEKVKRKRMIEAQKARERRANQTPEEVAARRMRDAQRARERRARLTAEQIAQQRQRDAILKRQRRAKETDAEKAIRRSLEAQKARERRAKLLGKKHGVETLCGVARMGLTHFMDLTDRADLGCDQNINNPLGISATGEDLAAEWANASTYIQLRSLDPQL</sequence>
<evidence type="ECO:0000256" key="1">
    <source>
        <dbReference type="SAM" id="MobiDB-lite"/>
    </source>
</evidence>